<keyword evidence="2" id="KW-1185">Reference proteome</keyword>
<accession>A0A3M0MMF2</accession>
<sequence>MYSDYVSAGFDPVGFWSLTPRLYLAQMKGANARIEREAREAAWHAWHVAAFTRARKLPKLDKILKPAAKTRRTKVNWQDQAGMWAAYAARRARKPSRS</sequence>
<proteinExistence type="predicted"/>
<dbReference type="OrthoDB" id="7586141at2"/>
<reference evidence="1 2" key="1">
    <citation type="submission" date="2018-07" db="EMBL/GenBank/DDBJ databases">
        <authorList>
            <person name="Zhang Y."/>
            <person name="Wang L."/>
            <person name="Ma S."/>
        </authorList>
    </citation>
    <scope>NUCLEOTIDE SEQUENCE [LARGE SCALE GENOMIC DNA]</scope>
    <source>
        <strain evidence="1 2">4-2</strain>
    </source>
</reference>
<dbReference type="AlphaFoldDB" id="A0A3M0MMF2"/>
<comment type="caution">
    <text evidence="1">The sequence shown here is derived from an EMBL/GenBank/DDBJ whole genome shotgun (WGS) entry which is preliminary data.</text>
</comment>
<evidence type="ECO:0000313" key="2">
    <source>
        <dbReference type="Proteomes" id="UP000273516"/>
    </source>
</evidence>
<dbReference type="Proteomes" id="UP000273516">
    <property type="component" value="Unassembled WGS sequence"/>
</dbReference>
<name>A0A3M0MMF2_9RHOB</name>
<gene>
    <name evidence="1" type="ORF">C9E81_01715</name>
</gene>
<evidence type="ECO:0000313" key="1">
    <source>
        <dbReference type="EMBL" id="RMC37494.1"/>
    </source>
</evidence>
<dbReference type="EMBL" id="QOKZ01000001">
    <property type="protein sequence ID" value="RMC37494.1"/>
    <property type="molecule type" value="Genomic_DNA"/>
</dbReference>
<organism evidence="1 2">
    <name type="scientific">Paracoccus alkanivorans</name>
    <dbReference type="NCBI Taxonomy" id="2116655"/>
    <lineage>
        <taxon>Bacteria</taxon>
        <taxon>Pseudomonadati</taxon>
        <taxon>Pseudomonadota</taxon>
        <taxon>Alphaproteobacteria</taxon>
        <taxon>Rhodobacterales</taxon>
        <taxon>Paracoccaceae</taxon>
        <taxon>Paracoccus</taxon>
    </lineage>
</organism>
<protein>
    <submittedName>
        <fullName evidence="1">Uncharacterized protein</fullName>
    </submittedName>
</protein>
<dbReference type="RefSeq" id="WP_122110582.1">
    <property type="nucleotide sequence ID" value="NZ_QOKZ01000001.1"/>
</dbReference>